<dbReference type="GO" id="GO:0008168">
    <property type="term" value="F:methyltransferase activity"/>
    <property type="evidence" value="ECO:0007669"/>
    <property type="project" value="UniProtKB-KW"/>
</dbReference>
<keyword evidence="3" id="KW-0408">Iron</keyword>
<dbReference type="GO" id="GO:0051536">
    <property type="term" value="F:iron-sulfur cluster binding"/>
    <property type="evidence" value="ECO:0007669"/>
    <property type="project" value="UniProtKB-KW"/>
</dbReference>
<dbReference type="PANTHER" id="PTHR13184">
    <property type="entry name" value="37S RIBOSOMAL PROTEIN S22"/>
    <property type="match status" value="1"/>
</dbReference>
<name>A0A1M5EIU4_STRHI</name>
<gene>
    <name evidence="5" type="ORF">SAMN05444320_1055</name>
</gene>
<keyword evidence="2" id="KW-0809">Transit peptide</keyword>
<dbReference type="InterPro" id="IPR015324">
    <property type="entry name" value="Ribosomal_Rsm22-like"/>
</dbReference>
<proteinExistence type="predicted"/>
<dbReference type="Proteomes" id="UP000184501">
    <property type="component" value="Unassembled WGS sequence"/>
</dbReference>
<keyword evidence="5" id="KW-0489">Methyltransferase</keyword>
<dbReference type="GO" id="GO:0015935">
    <property type="term" value="C:small ribosomal subunit"/>
    <property type="evidence" value="ECO:0007669"/>
    <property type="project" value="TreeGrafter"/>
</dbReference>
<dbReference type="InterPro" id="IPR052571">
    <property type="entry name" value="Mt_RNA_Methyltransferase"/>
</dbReference>
<dbReference type="Gene3D" id="3.40.50.150">
    <property type="entry name" value="Vaccinia Virus protein VP39"/>
    <property type="match status" value="1"/>
</dbReference>
<keyword evidence="1" id="KW-0479">Metal-binding</keyword>
<dbReference type="AlphaFoldDB" id="A0A1M5EIU4"/>
<keyword evidence="5" id="KW-0808">Transferase</keyword>
<accession>A0A1M5EIU4</accession>
<keyword evidence="5" id="KW-0687">Ribonucleoprotein</keyword>
<keyword evidence="4" id="KW-0411">Iron-sulfur</keyword>
<dbReference type="GO" id="GO:0006412">
    <property type="term" value="P:translation"/>
    <property type="evidence" value="ECO:0007669"/>
    <property type="project" value="InterPro"/>
</dbReference>
<organism evidence="5 6">
    <name type="scientific">Streptoalloteichus hindustanus</name>
    <dbReference type="NCBI Taxonomy" id="2017"/>
    <lineage>
        <taxon>Bacteria</taxon>
        <taxon>Bacillati</taxon>
        <taxon>Actinomycetota</taxon>
        <taxon>Actinomycetes</taxon>
        <taxon>Pseudonocardiales</taxon>
        <taxon>Pseudonocardiaceae</taxon>
        <taxon>Streptoalloteichus</taxon>
    </lineage>
</organism>
<sequence length="330" mass="35426">MAALPDDLRSSLEHVLRPASTQEIARSVERLIERYRGGAAATEPILRSATDVAAYAAYRMPATFAAVRAALARSAEVAPDFLPRTHVDVGGGTGAAVWAAAETWPSLESAEVLEQVPEVMALGRRLAEGAAAPVVRGARWRRFVVGAGPVLPEADLVTMSYVLGELPETHRAGIVREMAARGAVVAVFEPGTPAGHQRVLAARDVLLSQGMTVLAPCPHNNVCPIAEGQDWCHFAARVTRSVLHRQVKAGSLGYEDEKFSYVVASRHPWPPAGGRVVRHPVRRKGLVSLRVCGAAGELTAETVSRRHGELYRQARDVEWGDAWPPVADAD</sequence>
<evidence type="ECO:0000256" key="3">
    <source>
        <dbReference type="ARBA" id="ARBA00023004"/>
    </source>
</evidence>
<reference evidence="5 6" key="1">
    <citation type="submission" date="2016-11" db="EMBL/GenBank/DDBJ databases">
        <authorList>
            <person name="Jaros S."/>
            <person name="Januszkiewicz K."/>
            <person name="Wedrychowicz H."/>
        </authorList>
    </citation>
    <scope>NUCLEOTIDE SEQUENCE [LARGE SCALE GENOMIC DNA]</scope>
    <source>
        <strain evidence="5 6">DSM 44523</strain>
    </source>
</reference>
<dbReference type="GO" id="GO:0032259">
    <property type="term" value="P:methylation"/>
    <property type="evidence" value="ECO:0007669"/>
    <property type="project" value="UniProtKB-KW"/>
</dbReference>
<dbReference type="EMBL" id="FQVN01000005">
    <property type="protein sequence ID" value="SHF79117.1"/>
    <property type="molecule type" value="Genomic_DNA"/>
</dbReference>
<evidence type="ECO:0000256" key="4">
    <source>
        <dbReference type="ARBA" id="ARBA00023014"/>
    </source>
</evidence>
<dbReference type="Pfam" id="PF09243">
    <property type="entry name" value="Rsm22"/>
    <property type="match status" value="1"/>
</dbReference>
<evidence type="ECO:0000256" key="2">
    <source>
        <dbReference type="ARBA" id="ARBA00022946"/>
    </source>
</evidence>
<evidence type="ECO:0000256" key="1">
    <source>
        <dbReference type="ARBA" id="ARBA00022723"/>
    </source>
</evidence>
<dbReference type="GO" id="GO:0046872">
    <property type="term" value="F:metal ion binding"/>
    <property type="evidence" value="ECO:0007669"/>
    <property type="project" value="UniProtKB-KW"/>
</dbReference>
<keyword evidence="6" id="KW-1185">Reference proteome</keyword>
<keyword evidence="5" id="KW-0689">Ribosomal protein</keyword>
<evidence type="ECO:0000313" key="6">
    <source>
        <dbReference type="Proteomes" id="UP000184501"/>
    </source>
</evidence>
<dbReference type="STRING" id="2017.SAMN05444320_1055"/>
<dbReference type="GO" id="GO:0003735">
    <property type="term" value="F:structural constituent of ribosome"/>
    <property type="evidence" value="ECO:0007669"/>
    <property type="project" value="TreeGrafter"/>
</dbReference>
<dbReference type="SUPFAM" id="SSF53335">
    <property type="entry name" value="S-adenosyl-L-methionine-dependent methyltransferases"/>
    <property type="match status" value="1"/>
</dbReference>
<dbReference type="InterPro" id="IPR029063">
    <property type="entry name" value="SAM-dependent_MTases_sf"/>
</dbReference>
<evidence type="ECO:0000313" key="5">
    <source>
        <dbReference type="EMBL" id="SHF79117.1"/>
    </source>
</evidence>
<protein>
    <submittedName>
        <fullName evidence="5">Ribosomal protein RSM22 (Predicted rRNA methylase)</fullName>
    </submittedName>
</protein>
<dbReference type="RefSeq" id="WP_073483966.1">
    <property type="nucleotide sequence ID" value="NZ_FQVN01000005.1"/>
</dbReference>
<dbReference type="PANTHER" id="PTHR13184:SF5">
    <property type="entry name" value="METHYLTRANSFERASE-LIKE PROTEIN 17, MITOCHONDRIAL"/>
    <property type="match status" value="1"/>
</dbReference>